<dbReference type="PANTHER" id="PTHR35603:SF2">
    <property type="entry name" value="OUTER MEMBRANE LIPOPROTEIN"/>
    <property type="match status" value="1"/>
</dbReference>
<feature type="compositionally biased region" description="Low complexity" evidence="3">
    <location>
        <begin position="100"/>
        <end position="112"/>
    </location>
</feature>
<comment type="caution">
    <text evidence="6">The sequence shown here is derived from an EMBL/GenBank/DDBJ whole genome shotgun (WGS) entry which is preliminary data.</text>
</comment>
<evidence type="ECO:0000259" key="5">
    <source>
        <dbReference type="Pfam" id="PF05433"/>
    </source>
</evidence>
<keyword evidence="4" id="KW-1133">Transmembrane helix</keyword>
<dbReference type="InterPro" id="IPR008816">
    <property type="entry name" value="Gly_zipper_2TM_dom"/>
</dbReference>
<dbReference type="GO" id="GO:0019867">
    <property type="term" value="C:outer membrane"/>
    <property type="evidence" value="ECO:0007669"/>
    <property type="project" value="InterPro"/>
</dbReference>
<dbReference type="Proteomes" id="UP000215441">
    <property type="component" value="Unassembled WGS sequence"/>
</dbReference>
<gene>
    <name evidence="6" type="ORF">CBY09_13220</name>
</gene>
<dbReference type="PANTHER" id="PTHR35603">
    <property type="match status" value="1"/>
</dbReference>
<feature type="domain" description="Glycine zipper 2TM" evidence="5">
    <location>
        <begin position="159"/>
        <end position="199"/>
    </location>
</feature>
<evidence type="ECO:0000256" key="4">
    <source>
        <dbReference type="SAM" id="Phobius"/>
    </source>
</evidence>
<accession>A0A235EMC9</accession>
<keyword evidence="7" id="KW-1185">Reference proteome</keyword>
<proteinExistence type="predicted"/>
<evidence type="ECO:0000256" key="2">
    <source>
        <dbReference type="ARBA" id="ARBA00023136"/>
    </source>
</evidence>
<organism evidence="6 7">
    <name type="scientific">Acidovorax kalamii</name>
    <dbReference type="NCBI Taxonomy" id="2004485"/>
    <lineage>
        <taxon>Bacteria</taxon>
        <taxon>Pseudomonadati</taxon>
        <taxon>Pseudomonadota</taxon>
        <taxon>Betaproteobacteria</taxon>
        <taxon>Burkholderiales</taxon>
        <taxon>Comamonadaceae</taxon>
        <taxon>Acidovorax</taxon>
    </lineage>
</organism>
<feature type="region of interest" description="Disordered" evidence="3">
    <location>
        <begin position="99"/>
        <end position="130"/>
    </location>
</feature>
<reference evidence="6 7" key="1">
    <citation type="submission" date="2017-07" db="EMBL/GenBank/DDBJ databases">
        <title>Acidovorax KNDSW TSA 6 genome sequence and assembly.</title>
        <authorList>
            <person name="Mayilraj S."/>
        </authorList>
    </citation>
    <scope>NUCLEOTIDE SEQUENCE [LARGE SCALE GENOMIC DNA]</scope>
    <source>
        <strain evidence="6 7">KNDSW-TSA6</strain>
    </source>
</reference>
<evidence type="ECO:0000256" key="1">
    <source>
        <dbReference type="ARBA" id="ARBA00004370"/>
    </source>
</evidence>
<dbReference type="InterPro" id="IPR051407">
    <property type="entry name" value="Bact_OM_lipoprot/Surf_antigen"/>
</dbReference>
<evidence type="ECO:0000313" key="6">
    <source>
        <dbReference type="EMBL" id="OYD49903.1"/>
    </source>
</evidence>
<feature type="transmembrane region" description="Helical" evidence="4">
    <location>
        <begin position="26"/>
        <end position="47"/>
    </location>
</feature>
<dbReference type="OrthoDB" id="5298735at2"/>
<name>A0A235EMC9_9BURK</name>
<dbReference type="RefSeq" id="WP_094290059.1">
    <property type="nucleotide sequence ID" value="NZ_NOIG01000008.1"/>
</dbReference>
<feature type="region of interest" description="Disordered" evidence="3">
    <location>
        <begin position="245"/>
        <end position="269"/>
    </location>
</feature>
<comment type="subcellular location">
    <subcellularLocation>
        <location evidence="1">Membrane</location>
    </subcellularLocation>
</comment>
<sequence length="269" mass="27260">MNLTVRPSTPLAPGAAIAPAGPALKWMWAAIGVLSVSVLALGATLVWQQQRAPAVATNPAMAPAQLAAAPRTPEAEIIEEKRPSARDQYAQSAINKVANGQAPQGQAAQRPAEMPGGQGAPLGTGPAQPVRAAAPMCRSCGRVESVQAVQQAAPATGVGAVAGGVLGAVVGNQIGKGSGRTAATVLGAVGGGYVGHKVEERTRTTTVYQVAVRMEDGSLRHFQRAEPTAVGTPVVLQGKGFRVDQGGSARAADPYAQPQPGTVRVSDTY</sequence>
<evidence type="ECO:0000313" key="7">
    <source>
        <dbReference type="Proteomes" id="UP000215441"/>
    </source>
</evidence>
<keyword evidence="4" id="KW-0812">Transmembrane</keyword>
<evidence type="ECO:0000256" key="3">
    <source>
        <dbReference type="SAM" id="MobiDB-lite"/>
    </source>
</evidence>
<dbReference type="Pfam" id="PF05433">
    <property type="entry name" value="Rick_17kDa_Anti"/>
    <property type="match status" value="1"/>
</dbReference>
<dbReference type="AlphaFoldDB" id="A0A235EMC9"/>
<dbReference type="EMBL" id="NOIG01000008">
    <property type="protein sequence ID" value="OYD49903.1"/>
    <property type="molecule type" value="Genomic_DNA"/>
</dbReference>
<keyword evidence="2 4" id="KW-0472">Membrane</keyword>
<protein>
    <recommendedName>
        <fullName evidence="5">Glycine zipper 2TM domain-containing protein</fullName>
    </recommendedName>
</protein>